<dbReference type="EMBL" id="JAYMYS010000003">
    <property type="protein sequence ID" value="KAK7402186.1"/>
    <property type="molecule type" value="Genomic_DNA"/>
</dbReference>
<proteinExistence type="predicted"/>
<organism evidence="1 2">
    <name type="scientific">Psophocarpus tetragonolobus</name>
    <name type="common">Winged bean</name>
    <name type="synonym">Dolichos tetragonolobus</name>
    <dbReference type="NCBI Taxonomy" id="3891"/>
    <lineage>
        <taxon>Eukaryota</taxon>
        <taxon>Viridiplantae</taxon>
        <taxon>Streptophyta</taxon>
        <taxon>Embryophyta</taxon>
        <taxon>Tracheophyta</taxon>
        <taxon>Spermatophyta</taxon>
        <taxon>Magnoliopsida</taxon>
        <taxon>eudicotyledons</taxon>
        <taxon>Gunneridae</taxon>
        <taxon>Pentapetalae</taxon>
        <taxon>rosids</taxon>
        <taxon>fabids</taxon>
        <taxon>Fabales</taxon>
        <taxon>Fabaceae</taxon>
        <taxon>Papilionoideae</taxon>
        <taxon>50 kb inversion clade</taxon>
        <taxon>NPAAA clade</taxon>
        <taxon>indigoferoid/millettioid clade</taxon>
        <taxon>Phaseoleae</taxon>
        <taxon>Psophocarpus</taxon>
    </lineage>
</organism>
<protein>
    <submittedName>
        <fullName evidence="1">Uncharacterized protein</fullName>
    </submittedName>
</protein>
<dbReference type="AlphaFoldDB" id="A0AAN9SSX6"/>
<dbReference type="Proteomes" id="UP001386955">
    <property type="component" value="Unassembled WGS sequence"/>
</dbReference>
<accession>A0AAN9SSX6</accession>
<name>A0AAN9SSX6_PSOTE</name>
<gene>
    <name evidence="1" type="ORF">VNO78_14241</name>
</gene>
<sequence>MSIVLLTLIYAAPKLYIEREREIKVALDSPPELLPLKVFLSDNVDPDQGVQKEHHNHQLIRLKQLSVQERERDRDRNNISMVTRPINLKIEIPCSNVGSDPSKDGFNTPTSSASRILECPGAPKKIKSRPAMKRKACRRIVLDVSKQLQSLFPMVDLAGIGMDKRLKQCSVTDS</sequence>
<reference evidence="1 2" key="1">
    <citation type="submission" date="2024-01" db="EMBL/GenBank/DDBJ databases">
        <title>The genomes of 5 underutilized Papilionoideae crops provide insights into root nodulation and disease resistanc.</title>
        <authorList>
            <person name="Jiang F."/>
        </authorList>
    </citation>
    <scope>NUCLEOTIDE SEQUENCE [LARGE SCALE GENOMIC DNA]</scope>
    <source>
        <strain evidence="1">DUOXIRENSHENG_FW03</strain>
        <tissue evidence="1">Leaves</tissue>
    </source>
</reference>
<evidence type="ECO:0000313" key="2">
    <source>
        <dbReference type="Proteomes" id="UP001386955"/>
    </source>
</evidence>
<keyword evidence="2" id="KW-1185">Reference proteome</keyword>
<comment type="caution">
    <text evidence="1">The sequence shown here is derived from an EMBL/GenBank/DDBJ whole genome shotgun (WGS) entry which is preliminary data.</text>
</comment>
<evidence type="ECO:0000313" key="1">
    <source>
        <dbReference type="EMBL" id="KAK7402186.1"/>
    </source>
</evidence>